<feature type="domain" description="Ubiquinone biosynthesis protein COQ9 HTH" evidence="10">
    <location>
        <begin position="95"/>
        <end position="120"/>
    </location>
</feature>
<reference evidence="11 12" key="1">
    <citation type="submission" date="2019-06" db="EMBL/GenBank/DDBJ databases">
        <title>Wine fermentation using esterase from Monascus purpureus.</title>
        <authorList>
            <person name="Geng C."/>
            <person name="Zhang Y."/>
        </authorList>
    </citation>
    <scope>NUCLEOTIDE SEQUENCE [LARGE SCALE GENOMIC DNA]</scope>
    <source>
        <strain evidence="11">HQ1</strain>
    </source>
</reference>
<comment type="pathway">
    <text evidence="2 8">Cofactor biosynthesis; ubiquinone biosynthesis.</text>
</comment>
<evidence type="ECO:0000256" key="8">
    <source>
        <dbReference type="RuleBase" id="RU366063"/>
    </source>
</evidence>
<dbReference type="PANTHER" id="PTHR21427:SF19">
    <property type="entry name" value="UBIQUINONE BIOSYNTHESIS PROTEIN COQ9, MITOCHONDRIAL"/>
    <property type="match status" value="1"/>
</dbReference>
<sequence>MVQPLFLSRCRIAATRSSNKTIVNTLSSIKPTTTTTTTPPSYRHLAPQTRSLHRQSLHSRDLCIKHSTYPQQCSLRQYHSRYHPPLPLHEYTNSQTTILSAALEHVPEHGFTLQALTLGARDSGFLDVSVQLLPRGEFDLVLFWLASRRGLLRGKVEDGLFSSSSETDTKNATAAELPVDEKVKILILERLRMNEKIKDQWQGALALMSIPSNIPLSLSELHALSSDILTLAGDNSVDASWYTKRLAVSAVYASAETVMTQDSSPDFSATRAFVERRIEDSKAIGDKVDGVKQCLGFLGTTVVGLGRSWGVKI</sequence>
<dbReference type="OrthoDB" id="619536at2759"/>
<dbReference type="AlphaFoldDB" id="A0A507QQI2"/>
<dbReference type="EMBL" id="VIFY01000162">
    <property type="protein sequence ID" value="TQB69270.1"/>
    <property type="molecule type" value="Genomic_DNA"/>
</dbReference>
<organism evidence="11 12">
    <name type="scientific">Monascus purpureus</name>
    <name type="common">Red mold</name>
    <name type="synonym">Monascus anka</name>
    <dbReference type="NCBI Taxonomy" id="5098"/>
    <lineage>
        <taxon>Eukaryota</taxon>
        <taxon>Fungi</taxon>
        <taxon>Dikarya</taxon>
        <taxon>Ascomycota</taxon>
        <taxon>Pezizomycotina</taxon>
        <taxon>Eurotiomycetes</taxon>
        <taxon>Eurotiomycetidae</taxon>
        <taxon>Eurotiales</taxon>
        <taxon>Aspergillaceae</taxon>
        <taxon>Monascus</taxon>
    </lineage>
</organism>
<evidence type="ECO:0000256" key="1">
    <source>
        <dbReference type="ARBA" id="ARBA00004173"/>
    </source>
</evidence>
<feature type="domain" description="COQ9 C-terminal" evidence="9">
    <location>
        <begin position="215"/>
        <end position="284"/>
    </location>
</feature>
<keyword evidence="11" id="KW-0830">Ubiquinone</keyword>
<dbReference type="InterPro" id="IPR012762">
    <property type="entry name" value="Ubiq_biosynth_COQ9"/>
</dbReference>
<evidence type="ECO:0000259" key="10">
    <source>
        <dbReference type="Pfam" id="PF21392"/>
    </source>
</evidence>
<evidence type="ECO:0000313" key="11">
    <source>
        <dbReference type="EMBL" id="TQB69270.1"/>
    </source>
</evidence>
<evidence type="ECO:0000259" key="9">
    <source>
        <dbReference type="Pfam" id="PF08511"/>
    </source>
</evidence>
<evidence type="ECO:0000256" key="7">
    <source>
        <dbReference type="ARBA" id="ARBA00023128"/>
    </source>
</evidence>
<dbReference type="InterPro" id="IPR048674">
    <property type="entry name" value="COQ9_HTH"/>
</dbReference>
<name>A0A507QQI2_MONPU</name>
<dbReference type="InterPro" id="IPR013718">
    <property type="entry name" value="COQ9_C"/>
</dbReference>
<keyword evidence="4 8" id="KW-0831">Ubiquinone biosynthesis</keyword>
<dbReference type="NCBIfam" id="TIGR02396">
    <property type="entry name" value="diverge_rpsU"/>
    <property type="match status" value="1"/>
</dbReference>
<gene>
    <name evidence="11" type="primary">COQ9</name>
    <name evidence="11" type="ORF">MPDQ_002102</name>
</gene>
<comment type="function">
    <text evidence="8">Membrane-associated protein that warps the membrane surface to access and bind aromatic isoprenes with high specificity, including ubiquinone (CoQ) isoprene intermediates and presents them directly to Coq7, therefore facilitating the Coq7-mediated hydroxylase step. Participates in the biosynthesis of coenzyme Q, also named ubiquinone, an essential lipid-soluble electron transporter for aerobic cellular respiration.</text>
</comment>
<dbReference type="Proteomes" id="UP000319663">
    <property type="component" value="Unassembled WGS sequence"/>
</dbReference>
<dbReference type="FunFam" id="1.10.357.10:FF:000004">
    <property type="entry name" value="Ubiquinone biosynthesis protein COQ9, mitochondrial"/>
    <property type="match status" value="1"/>
</dbReference>
<keyword evidence="12" id="KW-1185">Reference proteome</keyword>
<dbReference type="UniPathway" id="UPA00232"/>
<evidence type="ECO:0000256" key="2">
    <source>
        <dbReference type="ARBA" id="ARBA00004749"/>
    </source>
</evidence>
<evidence type="ECO:0000313" key="12">
    <source>
        <dbReference type="Proteomes" id="UP000319663"/>
    </source>
</evidence>
<comment type="caution">
    <text evidence="11">The sequence shown here is derived from an EMBL/GenBank/DDBJ whole genome shotgun (WGS) entry which is preliminary data.</text>
</comment>
<dbReference type="GO" id="GO:0006744">
    <property type="term" value="P:ubiquinone biosynthetic process"/>
    <property type="evidence" value="ECO:0007669"/>
    <property type="project" value="UniProtKB-UniRule"/>
</dbReference>
<dbReference type="GO" id="GO:0008289">
    <property type="term" value="F:lipid binding"/>
    <property type="evidence" value="ECO:0007669"/>
    <property type="project" value="UniProtKB-UniRule"/>
</dbReference>
<keyword evidence="5" id="KW-0809">Transit peptide</keyword>
<comment type="similarity">
    <text evidence="3 8">Belongs to the COQ9 family.</text>
</comment>
<comment type="subcellular location">
    <subcellularLocation>
        <location evidence="1 8">Mitochondrion</location>
    </subcellularLocation>
</comment>
<keyword evidence="6 8" id="KW-0446">Lipid-binding</keyword>
<evidence type="ECO:0000256" key="4">
    <source>
        <dbReference type="ARBA" id="ARBA00022688"/>
    </source>
</evidence>
<dbReference type="STRING" id="5098.A0A507QQI2"/>
<dbReference type="Pfam" id="PF08511">
    <property type="entry name" value="COQ9"/>
    <property type="match status" value="1"/>
</dbReference>
<dbReference type="Pfam" id="PF21392">
    <property type="entry name" value="COQ9_N"/>
    <property type="match status" value="1"/>
</dbReference>
<keyword evidence="7 8" id="KW-0496">Mitochondrion</keyword>
<protein>
    <recommendedName>
        <fullName evidence="8">Ubiquinone biosynthesis protein</fullName>
    </recommendedName>
</protein>
<evidence type="ECO:0000256" key="6">
    <source>
        <dbReference type="ARBA" id="ARBA00023121"/>
    </source>
</evidence>
<proteinExistence type="inferred from homology"/>
<accession>A0A507QQI2</accession>
<evidence type="ECO:0000256" key="3">
    <source>
        <dbReference type="ARBA" id="ARBA00010766"/>
    </source>
</evidence>
<dbReference type="Gene3D" id="1.10.357.10">
    <property type="entry name" value="Tetracycline Repressor, domain 2"/>
    <property type="match status" value="1"/>
</dbReference>
<dbReference type="GO" id="GO:0005743">
    <property type="term" value="C:mitochondrial inner membrane"/>
    <property type="evidence" value="ECO:0007669"/>
    <property type="project" value="TreeGrafter"/>
</dbReference>
<evidence type="ECO:0000256" key="5">
    <source>
        <dbReference type="ARBA" id="ARBA00022946"/>
    </source>
</evidence>
<dbReference type="PANTHER" id="PTHR21427">
    <property type="entry name" value="UBIQUINONE BIOSYNTHESIS PROTEIN COQ9, MITOCHONDRIAL"/>
    <property type="match status" value="1"/>
</dbReference>